<comment type="caution">
    <text evidence="1">The sequence shown here is derived from an EMBL/GenBank/DDBJ whole genome shotgun (WGS) entry which is preliminary data.</text>
</comment>
<dbReference type="EMBL" id="JBHRTQ010000004">
    <property type="protein sequence ID" value="MFC3173389.1"/>
    <property type="molecule type" value="Genomic_DNA"/>
</dbReference>
<evidence type="ECO:0000313" key="1">
    <source>
        <dbReference type="EMBL" id="MFC3173389.1"/>
    </source>
</evidence>
<dbReference type="Proteomes" id="UP001595604">
    <property type="component" value="Unassembled WGS sequence"/>
</dbReference>
<proteinExistence type="predicted"/>
<evidence type="ECO:0000313" key="2">
    <source>
        <dbReference type="Proteomes" id="UP001595604"/>
    </source>
</evidence>
<sequence>MLAGLEAAAAYRKAMTNFQDACAELQRQTNALKTFASAVARAPGSVTFADLASEGDSFGTPAASAAQWTARDFPSPATLQATLCLRNSARQDLLNLWSQMPAAVRQKFTPPPRS</sequence>
<name>A0ABV7IL34_9SPHN</name>
<accession>A0ABV7IL34</accession>
<protein>
    <submittedName>
        <fullName evidence="1">Uncharacterized protein</fullName>
    </submittedName>
</protein>
<reference evidence="2" key="1">
    <citation type="journal article" date="2019" name="Int. J. Syst. Evol. Microbiol.">
        <title>The Global Catalogue of Microorganisms (GCM) 10K type strain sequencing project: providing services to taxonomists for standard genome sequencing and annotation.</title>
        <authorList>
            <consortium name="The Broad Institute Genomics Platform"/>
            <consortium name="The Broad Institute Genome Sequencing Center for Infectious Disease"/>
            <person name="Wu L."/>
            <person name="Ma J."/>
        </authorList>
    </citation>
    <scope>NUCLEOTIDE SEQUENCE [LARGE SCALE GENOMIC DNA]</scope>
    <source>
        <strain evidence="2">KCTC 42984</strain>
    </source>
</reference>
<organism evidence="1 2">
    <name type="scientific">Novosphingobium bradum</name>
    <dbReference type="NCBI Taxonomy" id="1737444"/>
    <lineage>
        <taxon>Bacteria</taxon>
        <taxon>Pseudomonadati</taxon>
        <taxon>Pseudomonadota</taxon>
        <taxon>Alphaproteobacteria</taxon>
        <taxon>Sphingomonadales</taxon>
        <taxon>Sphingomonadaceae</taxon>
        <taxon>Novosphingobium</taxon>
    </lineage>
</organism>
<gene>
    <name evidence="1" type="ORF">ACFOD9_03900</name>
</gene>
<keyword evidence="2" id="KW-1185">Reference proteome</keyword>